<evidence type="ECO:0000256" key="6">
    <source>
        <dbReference type="ARBA" id="ARBA00022898"/>
    </source>
</evidence>
<keyword evidence="5 11" id="KW-0808">Transferase</keyword>
<evidence type="ECO:0000256" key="3">
    <source>
        <dbReference type="ARBA" id="ARBA00013049"/>
    </source>
</evidence>
<name>W9CAJ4_SCLBF</name>
<dbReference type="InterPro" id="IPR009688">
    <property type="entry name" value="FAM210A/B-like_dom"/>
</dbReference>
<dbReference type="GO" id="GO:0019265">
    <property type="term" value="P:glycine biosynthetic process, by transamination of glyoxylate"/>
    <property type="evidence" value="ECO:0007669"/>
    <property type="project" value="TreeGrafter"/>
</dbReference>
<feature type="domain" description="Aminotransferase class V" evidence="9">
    <location>
        <begin position="396"/>
        <end position="710"/>
    </location>
</feature>
<feature type="compositionally biased region" description="Low complexity" evidence="8">
    <location>
        <begin position="43"/>
        <end position="55"/>
    </location>
</feature>
<accession>W9CAJ4</accession>
<evidence type="ECO:0000256" key="7">
    <source>
        <dbReference type="RuleBase" id="RU004504"/>
    </source>
</evidence>
<evidence type="ECO:0000256" key="4">
    <source>
        <dbReference type="ARBA" id="ARBA00022576"/>
    </source>
</evidence>
<evidence type="ECO:0000259" key="10">
    <source>
        <dbReference type="Pfam" id="PF06916"/>
    </source>
</evidence>
<comment type="cofactor">
    <cofactor evidence="1 7">
        <name>pyridoxal 5'-phosphate</name>
        <dbReference type="ChEBI" id="CHEBI:597326"/>
    </cofactor>
</comment>
<evidence type="ECO:0000313" key="11">
    <source>
        <dbReference type="EMBL" id="ESZ91884.1"/>
    </source>
</evidence>
<dbReference type="InterPro" id="IPR020578">
    <property type="entry name" value="Aminotrans_V_PyrdxlP_BS"/>
</dbReference>
<dbReference type="OrthoDB" id="7403325at2759"/>
<evidence type="ECO:0000313" key="12">
    <source>
        <dbReference type="Proteomes" id="UP000019487"/>
    </source>
</evidence>
<comment type="caution">
    <text evidence="11">The sequence shown here is derived from an EMBL/GenBank/DDBJ whole genome shotgun (WGS) entry which is preliminary data.</text>
</comment>
<dbReference type="Proteomes" id="UP000019487">
    <property type="component" value="Unassembled WGS sequence"/>
</dbReference>
<evidence type="ECO:0000256" key="8">
    <source>
        <dbReference type="SAM" id="MobiDB-lite"/>
    </source>
</evidence>
<feature type="domain" description="DUF1279" evidence="10">
    <location>
        <begin position="117"/>
        <end position="250"/>
    </location>
</feature>
<evidence type="ECO:0000256" key="5">
    <source>
        <dbReference type="ARBA" id="ARBA00022679"/>
    </source>
</evidence>
<dbReference type="AlphaFoldDB" id="W9CAJ4"/>
<dbReference type="InterPro" id="IPR015424">
    <property type="entry name" value="PyrdxlP-dep_Trfase"/>
</dbReference>
<evidence type="ECO:0000259" key="9">
    <source>
        <dbReference type="Pfam" id="PF00266"/>
    </source>
</evidence>
<dbReference type="Gene3D" id="3.90.1150.10">
    <property type="entry name" value="Aspartate Aminotransferase, domain 1"/>
    <property type="match status" value="1"/>
</dbReference>
<reference evidence="11 12" key="1">
    <citation type="journal article" date="2014" name="Genome Announc.">
        <title>Draft genome sequence of Sclerotinia borealis, a psychrophilic plant pathogenic fungus.</title>
        <authorList>
            <person name="Mardanov A.V."/>
            <person name="Beletsky A.V."/>
            <person name="Kadnikov V.V."/>
            <person name="Ignatov A.N."/>
            <person name="Ravin N.V."/>
        </authorList>
    </citation>
    <scope>NUCLEOTIDE SEQUENCE [LARGE SCALE GENOMIC DNA]</scope>
    <source>
        <strain evidence="12">F-4157</strain>
    </source>
</reference>
<feature type="region of interest" description="Disordered" evidence="8">
    <location>
        <begin position="41"/>
        <end position="78"/>
    </location>
</feature>
<keyword evidence="4 11" id="KW-0032">Aminotransferase</keyword>
<dbReference type="FunFam" id="3.40.640.10:FF:000027">
    <property type="entry name" value="Serine--pyruvate aminotransferase, mitochondrial"/>
    <property type="match status" value="1"/>
</dbReference>
<protein>
    <recommendedName>
        <fullName evidence="3">alanine--glyoxylate transaminase</fullName>
        <ecNumber evidence="3">2.6.1.44</ecNumber>
    </recommendedName>
</protein>
<evidence type="ECO:0000256" key="2">
    <source>
        <dbReference type="ARBA" id="ARBA00009236"/>
    </source>
</evidence>
<comment type="similarity">
    <text evidence="2">Belongs to the class-V pyridoxal-phosphate-dependent aminotransferase family.</text>
</comment>
<proteinExistence type="inferred from homology"/>
<dbReference type="Gene3D" id="3.40.640.10">
    <property type="entry name" value="Type I PLP-dependent aspartate aminotransferase-like (Major domain)"/>
    <property type="match status" value="1"/>
</dbReference>
<dbReference type="PANTHER" id="PTHR21152">
    <property type="entry name" value="AMINOTRANSFERASE CLASS V"/>
    <property type="match status" value="1"/>
</dbReference>
<dbReference type="EMBL" id="AYSA01000448">
    <property type="protein sequence ID" value="ESZ91884.1"/>
    <property type="molecule type" value="Genomic_DNA"/>
</dbReference>
<dbReference type="GO" id="GO:0008453">
    <property type="term" value="F:alanine-glyoxylate transaminase activity"/>
    <property type="evidence" value="ECO:0007669"/>
    <property type="project" value="UniProtKB-EC"/>
</dbReference>
<dbReference type="STRING" id="1432307.W9CAJ4"/>
<feature type="compositionally biased region" description="Polar residues" evidence="8">
    <location>
        <begin position="63"/>
        <end position="72"/>
    </location>
</feature>
<dbReference type="PANTHER" id="PTHR21152:SF24">
    <property type="entry name" value="ALANINE--GLYOXYLATE AMINOTRANSFERASE 1"/>
    <property type="match status" value="1"/>
</dbReference>
<dbReference type="SUPFAM" id="SSF53383">
    <property type="entry name" value="PLP-dependent transferases"/>
    <property type="match status" value="1"/>
</dbReference>
<gene>
    <name evidence="11" type="ORF">SBOR_7729</name>
</gene>
<dbReference type="PROSITE" id="PS00595">
    <property type="entry name" value="AA_TRANSFER_CLASS_5"/>
    <property type="match status" value="1"/>
</dbReference>
<dbReference type="Pfam" id="PF00266">
    <property type="entry name" value="Aminotran_5"/>
    <property type="match status" value="1"/>
</dbReference>
<keyword evidence="6" id="KW-0663">Pyridoxal phosphate</keyword>
<dbReference type="EC" id="2.6.1.44" evidence="3"/>
<dbReference type="Pfam" id="PF06916">
    <property type="entry name" value="FAM210A-B_dom"/>
    <property type="match status" value="1"/>
</dbReference>
<dbReference type="InterPro" id="IPR015422">
    <property type="entry name" value="PyrdxlP-dep_Trfase_small"/>
</dbReference>
<dbReference type="HOGENOM" id="CLU_369674_0_0_1"/>
<sequence>MFRIALLVSRAGGMRQFMTALRTTIQTSTPTRSAILRNLPQRSITTSSTSTPTNSLRTKSRPHTTNFTFSSNPRPPPKTLFQRLRTRTNRYFHNSRRRRNGEAKAENYGDETTLSGRMRKLSREYGWSVVGVYVFLSAADFPFCYLLVRTLGTDRIGEWEHIVTSNVKKMIPESVKNAWHEWRTAMKKAEHEITGSDKVNDGLEMAGWGVQEAEEKNKKDASLGTQLALAYAVHKSFIFIRVPLTAAITPKVVKMLRGWGWDIGKRTSKETKAIKRAAHAAKPHICRPIGQQRNPISKLAFRRVLYPAIPHIVAPNARLSALARHLIPNSNLNHISTDPLSISTAVQSRSLSDSSKYKELEEQDNITIMSNQPAHATLLIPGPIEFDDAVLQSMSHYSESHVSAPFVSVFSETLSMLRKLFQSTSPTAQPLVISGSGTLGWDLVAANLAEPGDEVLVLHTGYFADSFADCFETYGVKVTQLKAPIGERPQLREIETALREKKYKLITVTHVDTSTGVLSELQMLSEMVHRVSPDTLVVVDGVCSVGCEEIEFDNWGLDAVITASQKAIGCPAGLSISYYSGRAIESFKARKVPPGSYFASFKNWLPIMQNYEAKKPSYFATPSPQLIHALHTSLTQILSIPLSERFAKHKATSLQIKKAVADLGLKQLASNPADQANGMTAIYLPENVKIPDLLPNLVKKGVVFAGGLHREIATKYIRVGHMGVSVMDEGRGDVTRAIEALGVGLREAGYEKV</sequence>
<dbReference type="GO" id="GO:0005777">
    <property type="term" value="C:peroxisome"/>
    <property type="evidence" value="ECO:0007669"/>
    <property type="project" value="TreeGrafter"/>
</dbReference>
<evidence type="ECO:0000256" key="1">
    <source>
        <dbReference type="ARBA" id="ARBA00001933"/>
    </source>
</evidence>
<organism evidence="11 12">
    <name type="scientific">Sclerotinia borealis (strain F-4128)</name>
    <dbReference type="NCBI Taxonomy" id="1432307"/>
    <lineage>
        <taxon>Eukaryota</taxon>
        <taxon>Fungi</taxon>
        <taxon>Dikarya</taxon>
        <taxon>Ascomycota</taxon>
        <taxon>Pezizomycotina</taxon>
        <taxon>Leotiomycetes</taxon>
        <taxon>Helotiales</taxon>
        <taxon>Sclerotiniaceae</taxon>
        <taxon>Sclerotinia</taxon>
    </lineage>
</organism>
<keyword evidence="12" id="KW-1185">Reference proteome</keyword>
<dbReference type="FunFam" id="3.90.1150.10:FF:000049">
    <property type="entry name" value="Alanine-glyoxylate aminotransferase 1"/>
    <property type="match status" value="1"/>
</dbReference>
<dbReference type="InterPro" id="IPR000192">
    <property type="entry name" value="Aminotrans_V_dom"/>
</dbReference>
<dbReference type="InterPro" id="IPR015421">
    <property type="entry name" value="PyrdxlP-dep_Trfase_major"/>
</dbReference>
<dbReference type="GO" id="GO:0004760">
    <property type="term" value="F:L-serine-pyruvate transaminase activity"/>
    <property type="evidence" value="ECO:0007669"/>
    <property type="project" value="TreeGrafter"/>
</dbReference>